<dbReference type="Proteomes" id="UP000215148">
    <property type="component" value="Chromosome 1"/>
</dbReference>
<keyword evidence="2" id="KW-1185">Reference proteome</keyword>
<organism evidence="1 2">
    <name type="scientific">Vibrio qinghaiensis</name>
    <dbReference type="NCBI Taxonomy" id="2025808"/>
    <lineage>
        <taxon>Bacteria</taxon>
        <taxon>Pseudomonadati</taxon>
        <taxon>Pseudomonadota</taxon>
        <taxon>Gammaproteobacteria</taxon>
        <taxon>Vibrionales</taxon>
        <taxon>Vibrionaceae</taxon>
        <taxon>Vibrio</taxon>
    </lineage>
</organism>
<dbReference type="KEGG" id="vqi:CCZ37_09090"/>
<dbReference type="AlphaFoldDB" id="A0A223MYU1"/>
<proteinExistence type="predicted"/>
<name>A0A223MYU1_9VIBR</name>
<accession>A0A223MYU1</accession>
<sequence>MAMDLNTLAHWVSTTPTLFQGEGVVAARTPFLPNVPILKEEYRGNPRLGFLYQHLCSLLFTLNPTYSAVSEEIQLNEAGSTLGSLDFVIKNKRSQRYEHWEVAVKFYLLHQGLWYGPNAQDRLDLKLEHMLNHQLPLSQSAQFSDTYPLWRDISRHLLMQGRLYVNPFHDEPVPSECLGYQLNPSQITGFWCYQSQSHQIDETLFLLEKPQWISGKNEHSARYMASKKPEFVHCQSDSGKFWFIVPDSWPQL</sequence>
<dbReference type="Pfam" id="PF08907">
    <property type="entry name" value="DUF1853"/>
    <property type="match status" value="1"/>
</dbReference>
<reference evidence="1 2" key="1">
    <citation type="submission" date="2017-08" db="EMBL/GenBank/DDBJ databases">
        <title>The Vibrio qinghaiensis sp.-Q67 is a luminous bacteria isolated firstly from Qinghai lake, Qinghai province, China, which has been proved to be very sensitive to detect environmental and food pollutants. Therefore, complete genome analysis of V. qinghaiensis sp.-Q67 highlights the potential application of this strain on detection of hazards in the contaminated environments.</title>
        <authorList>
            <person name="Gong L."/>
        </authorList>
    </citation>
    <scope>NUCLEOTIDE SEQUENCE [LARGE SCALE GENOMIC DNA]</scope>
    <source>
        <strain evidence="1 2">Q67</strain>
    </source>
</reference>
<evidence type="ECO:0000313" key="2">
    <source>
        <dbReference type="Proteomes" id="UP000215148"/>
    </source>
</evidence>
<dbReference type="InterPro" id="IPR015003">
    <property type="entry name" value="DUF1853"/>
</dbReference>
<dbReference type="RefSeq" id="WP_094500354.1">
    <property type="nucleotide sequence ID" value="NZ_CAWNHI010000001.1"/>
</dbReference>
<gene>
    <name evidence="1" type="ORF">CCZ37_09090</name>
</gene>
<dbReference type="EMBL" id="CP022741">
    <property type="protein sequence ID" value="ASU22739.1"/>
    <property type="molecule type" value="Genomic_DNA"/>
</dbReference>
<evidence type="ECO:0000313" key="1">
    <source>
        <dbReference type="EMBL" id="ASU22739.1"/>
    </source>
</evidence>
<protein>
    <submittedName>
        <fullName evidence="1">Type II citrate synthase</fullName>
    </submittedName>
</protein>